<feature type="signal peptide" evidence="1">
    <location>
        <begin position="1"/>
        <end position="30"/>
    </location>
</feature>
<keyword evidence="3" id="KW-1185">Reference proteome</keyword>
<dbReference type="InterPro" id="IPR022028">
    <property type="entry name" value="DUF3604"/>
</dbReference>
<dbReference type="RefSeq" id="WP_279248560.1">
    <property type="nucleotide sequence ID" value="NZ_SHNO01000001.1"/>
</dbReference>
<dbReference type="Pfam" id="PF12228">
    <property type="entry name" value="DUF3604"/>
    <property type="match status" value="1"/>
</dbReference>
<reference evidence="2" key="1">
    <citation type="submission" date="2019-02" db="EMBL/GenBank/DDBJ databases">
        <authorList>
            <person name="Li S.-H."/>
        </authorList>
    </citation>
    <scope>NUCLEOTIDE SEQUENCE</scope>
    <source>
        <strain evidence="2">IMCC11814</strain>
    </source>
</reference>
<protein>
    <submittedName>
        <fullName evidence="2">DUF3604 domain-containing protein</fullName>
    </submittedName>
</protein>
<dbReference type="Proteomes" id="UP001143304">
    <property type="component" value="Unassembled WGS sequence"/>
</dbReference>
<evidence type="ECO:0000256" key="1">
    <source>
        <dbReference type="SAM" id="SignalP"/>
    </source>
</evidence>
<proteinExistence type="predicted"/>
<comment type="caution">
    <text evidence="2">The sequence shown here is derived from an EMBL/GenBank/DDBJ whole genome shotgun (WGS) entry which is preliminary data.</text>
</comment>
<gene>
    <name evidence="2" type="ORF">EYC82_05570</name>
</gene>
<organism evidence="2 3">
    <name type="scientific">Candidatus Marimicrobium litorale</name>
    <dbReference type="NCBI Taxonomy" id="2518991"/>
    <lineage>
        <taxon>Bacteria</taxon>
        <taxon>Pseudomonadati</taxon>
        <taxon>Pseudomonadota</taxon>
        <taxon>Gammaproteobacteria</taxon>
        <taxon>Cellvibrionales</taxon>
        <taxon>Halieaceae</taxon>
        <taxon>Marimicrobium</taxon>
    </lineage>
</organism>
<feature type="chain" id="PRO_5045681951" evidence="1">
    <location>
        <begin position="31"/>
        <end position="654"/>
    </location>
</feature>
<keyword evidence="1" id="KW-0732">Signal</keyword>
<name>A0ABT3T419_9GAMM</name>
<evidence type="ECO:0000313" key="2">
    <source>
        <dbReference type="EMBL" id="MCX2976819.1"/>
    </source>
</evidence>
<dbReference type="EMBL" id="SHNO01000001">
    <property type="protein sequence ID" value="MCX2976819.1"/>
    <property type="molecule type" value="Genomic_DNA"/>
</dbReference>
<accession>A0ABT3T419</accession>
<evidence type="ECO:0000313" key="3">
    <source>
        <dbReference type="Proteomes" id="UP001143304"/>
    </source>
</evidence>
<sequence>MTQPRHVITAGLLSRLLCVYLFTLPFTAGAGQAYSEERHPCRFHDEYRQPFFGDLHVHTRYSLDASTQGTLTTPAQAYGFAQGQSLGIQPWDESGLPMRSIRLNRPLDFAMVSDHAELFGEVHMCNTPGFEGHDSWQCGLYRGWSIGAYYLFNFMSSMMASHMSMCGENDTLCKQASVFPWHDTKQAAEAAYDRSDDCSFTSFVGYEWSGMDPLTGGNLHRNILFRNADVPELPLSFIEEPSAERLWRGLERECVGASGACDALAIPHNSNLSAGQMFTGKGDDGSPMTPEYAALRARYEPLLEVMQKGGSSECFYARGITEDELCAFEQQPIDNLAGFDRSPRPDTGFAREVLLQGLAIEAEMRVNPYQFGFIASTDTHLGAAGQVDESGFAGHGGKGVPAVDRLPPGLPDLLMNNPGGLAVLWAEENSRDSLFESLRRRESYATSGPRIISRFFAGWDYPQDLCERQDRIAQAYESGTPMGGRLPSAAAAAPRFMVVAQRDPGTASQPGVPLQRIQIVKGWRTSAGELREAVFDVAGDATNGARVDEASCALSGSGEHTLCAVWTDETFDAEQGAYYYSRVLENPSCRWSQRICVAMGVDCSRPETVGEGLEPCCADGHRKVIQERAWTSPIWYSPAATPEAPPPAGIRPPA</sequence>